<sequence>MIVALCGASLERQSQMIPMRLRMASPQASICCMRSFMTMKGYGALMSLVEKWRDIADYKGLYQISSIGRVRSLDRIDALGRLRKGKVLADVGSMGDYRKITLHRDGNSKQKYIHCLVAETFIPNPDGLPEINHKDEDKTNNTVSNLEWCSRSYNINYGTRNERMAKANERTIYVVSGSGHRYYFGSINKAAELLGLSSGAVSSCLHGKLKQHHGYLFELAV</sequence>
<dbReference type="Gene3D" id="3.90.75.20">
    <property type="match status" value="1"/>
</dbReference>
<feature type="domain" description="NUMOD4" evidence="1">
    <location>
        <begin position="50"/>
        <end position="103"/>
    </location>
</feature>
<dbReference type="SUPFAM" id="SSF64496">
    <property type="entry name" value="DNA-binding domain of intron-encoded endonucleases"/>
    <property type="match status" value="1"/>
</dbReference>
<evidence type="ECO:0000313" key="4">
    <source>
        <dbReference type="EMBL" id="RNE25924.1"/>
    </source>
</evidence>
<dbReference type="SUPFAM" id="SSF54060">
    <property type="entry name" value="His-Me finger endonucleases"/>
    <property type="match status" value="1"/>
</dbReference>
<evidence type="ECO:0000259" key="2">
    <source>
        <dbReference type="Pfam" id="PF13392"/>
    </source>
</evidence>
<dbReference type="GO" id="GO:0016788">
    <property type="term" value="F:hydrolase activity, acting on ester bonds"/>
    <property type="evidence" value="ECO:0007669"/>
    <property type="project" value="InterPro"/>
</dbReference>
<accession>A0A8B3GME9</accession>
<name>A0A8B3GME9_LACPA</name>
<organism evidence="4 5">
    <name type="scientific">Lacticaseibacillus paracasei</name>
    <name type="common">Lactobacillus paracasei</name>
    <dbReference type="NCBI Taxonomy" id="1597"/>
    <lineage>
        <taxon>Bacteria</taxon>
        <taxon>Bacillati</taxon>
        <taxon>Bacillota</taxon>
        <taxon>Bacilli</taxon>
        <taxon>Lactobacillales</taxon>
        <taxon>Lactobacillaceae</taxon>
        <taxon>Lacticaseibacillus</taxon>
    </lineage>
</organism>
<dbReference type="AlphaFoldDB" id="A0A8B3GME9"/>
<dbReference type="Pfam" id="PF22083">
    <property type="entry name" value="I-HmuI_NUMOD-like"/>
    <property type="match status" value="1"/>
</dbReference>
<dbReference type="InterPro" id="IPR044925">
    <property type="entry name" value="His-Me_finger_sf"/>
</dbReference>
<dbReference type="InterPro" id="IPR036388">
    <property type="entry name" value="WH-like_DNA-bd_sf"/>
</dbReference>
<reference evidence="4 5" key="1">
    <citation type="journal article" date="2018" name="Front. Microbiol.">
        <title>Conversion of Methionine to Cysteine in Lactobacillus paracasei Depends on the Highly Mobile cysK-ctl-cysE Gene Cluster.</title>
        <authorList>
            <person name="Wuthrich D."/>
            <person name="Irmler S."/>
            <person name="Berthoud H."/>
            <person name="Guggenbuhl B."/>
            <person name="Eugster E."/>
            <person name="Bruggmann R."/>
        </authorList>
    </citation>
    <scope>NUCLEOTIDE SEQUENCE [LARGE SCALE GENOMIC DNA]</scope>
    <source>
        <strain evidence="4 5">FAM6012</strain>
    </source>
</reference>
<proteinExistence type="predicted"/>
<evidence type="ECO:0000313" key="5">
    <source>
        <dbReference type="Proteomes" id="UP000284123"/>
    </source>
</evidence>
<dbReference type="InterPro" id="IPR010902">
    <property type="entry name" value="NUMOD4"/>
</dbReference>
<evidence type="ECO:0000259" key="1">
    <source>
        <dbReference type="Pfam" id="PF07463"/>
    </source>
</evidence>
<gene>
    <name evidence="4" type="ORF">FAM6012_02945</name>
</gene>
<dbReference type="Proteomes" id="UP000284123">
    <property type="component" value="Unassembled WGS sequence"/>
</dbReference>
<dbReference type="Pfam" id="PF07463">
    <property type="entry name" value="NUMOD4"/>
    <property type="match status" value="1"/>
</dbReference>
<evidence type="ECO:0000259" key="3">
    <source>
        <dbReference type="Pfam" id="PF22083"/>
    </source>
</evidence>
<dbReference type="InterPro" id="IPR003615">
    <property type="entry name" value="HNH_nuc"/>
</dbReference>
<protein>
    <submittedName>
        <fullName evidence="4">NUMOD4 motif</fullName>
    </submittedName>
</protein>
<dbReference type="Pfam" id="PF13392">
    <property type="entry name" value="HNH_3"/>
    <property type="match status" value="1"/>
</dbReference>
<feature type="domain" description="HNH nuclease" evidence="2">
    <location>
        <begin position="111"/>
        <end position="154"/>
    </location>
</feature>
<comment type="caution">
    <text evidence="4">The sequence shown here is derived from an EMBL/GenBank/DDBJ whole genome shotgun (WGS) entry which is preliminary data.</text>
</comment>
<dbReference type="Gene3D" id="1.10.10.10">
    <property type="entry name" value="Winged helix-like DNA-binding domain superfamily/Winged helix DNA-binding domain"/>
    <property type="match status" value="1"/>
</dbReference>
<dbReference type="InterPro" id="IPR054307">
    <property type="entry name" value="I-HmuI_NUMOD-like"/>
</dbReference>
<feature type="domain" description="DNA endonuclease I-HmuI-like NUMOD-like" evidence="3">
    <location>
        <begin position="173"/>
        <end position="218"/>
    </location>
</feature>
<dbReference type="EMBL" id="LKGI01000117">
    <property type="protein sequence ID" value="RNE25924.1"/>
    <property type="molecule type" value="Genomic_DNA"/>
</dbReference>